<feature type="compositionally biased region" description="Polar residues" evidence="1">
    <location>
        <begin position="146"/>
        <end position="170"/>
    </location>
</feature>
<comment type="caution">
    <text evidence="2">The sequence shown here is derived from an EMBL/GenBank/DDBJ whole genome shotgun (WGS) entry which is preliminary data.</text>
</comment>
<feature type="compositionally biased region" description="Basic residues" evidence="1">
    <location>
        <begin position="72"/>
        <end position="81"/>
    </location>
</feature>
<feature type="non-terminal residue" evidence="2">
    <location>
        <position position="274"/>
    </location>
</feature>
<feature type="region of interest" description="Disordered" evidence="1">
    <location>
        <begin position="63"/>
        <end position="170"/>
    </location>
</feature>
<dbReference type="EMBL" id="CAIIXF020000007">
    <property type="protein sequence ID" value="CAH1787985.1"/>
    <property type="molecule type" value="Genomic_DNA"/>
</dbReference>
<feature type="compositionally biased region" description="Basic and acidic residues" evidence="1">
    <location>
        <begin position="114"/>
        <end position="136"/>
    </location>
</feature>
<dbReference type="InterPro" id="IPR036514">
    <property type="entry name" value="SGNH_hydro_sf"/>
</dbReference>
<proteinExistence type="predicted"/>
<evidence type="ECO:0000313" key="3">
    <source>
        <dbReference type="Proteomes" id="UP000749559"/>
    </source>
</evidence>
<dbReference type="Proteomes" id="UP000749559">
    <property type="component" value="Unassembled WGS sequence"/>
</dbReference>
<protein>
    <submittedName>
        <fullName evidence="2">Uncharacterized protein</fullName>
    </submittedName>
</protein>
<gene>
    <name evidence="2" type="ORF">OFUS_LOCUS13597</name>
</gene>
<sequence length="274" mass="31854">MKDDNRFLILNQCEEESTSSKVNDSPKVFVQEPHTTQTTITKAIINQDGNNQSGQVSQVTTALYPGVSKPTHGYKQRRSRSSSRETMSANWDRSNQNQDMTPTPRYRQRRPRSPSRETASRNWDKRNQTRDRRNQNRDTSPPRYHGSSQYHQPRYSNHQSSNNKHFQENKPNVTIIGTSILKNLDPKRFSDKMTTRNCTAYTIDEARYTLNNLTTTPDVIVLQQLSNDLKHKHPDTCVEDLECLIKDTHEVYQNDKFVISLLPNRGDNPEYNKK</sequence>
<name>A0A8S4PA41_OWEFU</name>
<reference evidence="2" key="1">
    <citation type="submission" date="2022-03" db="EMBL/GenBank/DDBJ databases">
        <authorList>
            <person name="Martin C."/>
        </authorList>
    </citation>
    <scope>NUCLEOTIDE SEQUENCE</scope>
</reference>
<dbReference type="AlphaFoldDB" id="A0A8S4PA41"/>
<organism evidence="2 3">
    <name type="scientific">Owenia fusiformis</name>
    <name type="common">Polychaete worm</name>
    <dbReference type="NCBI Taxonomy" id="6347"/>
    <lineage>
        <taxon>Eukaryota</taxon>
        <taxon>Metazoa</taxon>
        <taxon>Spiralia</taxon>
        <taxon>Lophotrochozoa</taxon>
        <taxon>Annelida</taxon>
        <taxon>Polychaeta</taxon>
        <taxon>Sedentaria</taxon>
        <taxon>Canalipalpata</taxon>
        <taxon>Sabellida</taxon>
        <taxon>Oweniida</taxon>
        <taxon>Oweniidae</taxon>
        <taxon>Owenia</taxon>
    </lineage>
</organism>
<accession>A0A8S4PA41</accession>
<keyword evidence="3" id="KW-1185">Reference proteome</keyword>
<evidence type="ECO:0000256" key="1">
    <source>
        <dbReference type="SAM" id="MobiDB-lite"/>
    </source>
</evidence>
<feature type="compositionally biased region" description="Polar residues" evidence="1">
    <location>
        <begin position="85"/>
        <end position="100"/>
    </location>
</feature>
<evidence type="ECO:0000313" key="2">
    <source>
        <dbReference type="EMBL" id="CAH1787985.1"/>
    </source>
</evidence>
<dbReference type="Gene3D" id="3.40.50.1110">
    <property type="entry name" value="SGNH hydrolase"/>
    <property type="match status" value="1"/>
</dbReference>
<dbReference type="OrthoDB" id="5982747at2759"/>